<dbReference type="AlphaFoldDB" id="A0A0P7ZY25"/>
<dbReference type="InterPro" id="IPR001119">
    <property type="entry name" value="SLH_dom"/>
</dbReference>
<dbReference type="EMBL" id="LJZR01000012">
    <property type="protein sequence ID" value="KPQ35417.1"/>
    <property type="molecule type" value="Genomic_DNA"/>
</dbReference>
<reference evidence="4 5" key="1">
    <citation type="submission" date="2015-09" db="EMBL/GenBank/DDBJ databases">
        <title>Identification and resolution of microdiversity through metagenomic sequencing of parallel consortia.</title>
        <authorList>
            <person name="Nelson W.C."/>
            <person name="Romine M.F."/>
            <person name="Lindemann S.R."/>
        </authorList>
    </citation>
    <scope>NUCLEOTIDE SEQUENCE [LARGE SCALE GENOMIC DNA]</scope>
    <source>
        <strain evidence="4">Ana</strain>
    </source>
</reference>
<accession>A0A0P7ZY25</accession>
<dbReference type="PATRIC" id="fig|1666911.3.peg.4286"/>
<dbReference type="PROSITE" id="PS51257">
    <property type="entry name" value="PROKAR_LIPOPROTEIN"/>
    <property type="match status" value="1"/>
</dbReference>
<dbReference type="Proteomes" id="UP000050465">
    <property type="component" value="Unassembled WGS sequence"/>
</dbReference>
<dbReference type="PANTHER" id="PTHR33740">
    <property type="entry name" value="GPI-ANCHORED ADHESIN-LIKE PROTEIN"/>
    <property type="match status" value="1"/>
</dbReference>
<proteinExistence type="predicted"/>
<evidence type="ECO:0000256" key="2">
    <source>
        <dbReference type="SAM" id="SignalP"/>
    </source>
</evidence>
<comment type="caution">
    <text evidence="4">The sequence shown here is derived from an EMBL/GenBank/DDBJ whole genome shotgun (WGS) entry which is preliminary data.</text>
</comment>
<gene>
    <name evidence="4" type="ORF">HLUCCA11_10670</name>
</gene>
<organism evidence="4 5">
    <name type="scientific">Phormidesmis priestleyi Ana</name>
    <dbReference type="NCBI Taxonomy" id="1666911"/>
    <lineage>
        <taxon>Bacteria</taxon>
        <taxon>Bacillati</taxon>
        <taxon>Cyanobacteriota</taxon>
        <taxon>Cyanophyceae</taxon>
        <taxon>Leptolyngbyales</taxon>
        <taxon>Leptolyngbyaceae</taxon>
        <taxon>Phormidesmis</taxon>
    </lineage>
</organism>
<keyword evidence="2" id="KW-0732">Signal</keyword>
<protein>
    <submittedName>
        <fullName evidence="4">S-layer homology domain</fullName>
    </submittedName>
</protein>
<feature type="region of interest" description="Disordered" evidence="1">
    <location>
        <begin position="338"/>
        <end position="361"/>
    </location>
</feature>
<feature type="compositionally biased region" description="Low complexity" evidence="1">
    <location>
        <begin position="131"/>
        <end position="151"/>
    </location>
</feature>
<sequence>MRLNLFSGLLVGLLVVSGCSGSELGNTVSESLEPDPQLLEDTDTTTGTTTGTTAATPPKNPTQGSDSEAIASSTPKGPSSATSNTQTNAVGSGQYTDLNKAPEELQPYLEDLLELDLLTVRPPIAAPPASSPASNNNNSSSNNNNSNAPAKANPPAPNPDEFRPNQAITRREYARWLLATNNRFYAGEPNRRIRLGVTSSAPVFQDVPVSDPDFAAIQGLAEAGIIPSPLTGSSTALTFRPDAPLNREDLLLWKVPLDTRSPLPQATPTAVTEAWGFQDASKIEPRPLQAILADFQNGDFANIRRAFGYTTLFQPDKAATRAEAAAVLWRFGNSTESVTGQALRNPGAAVKESTDQENPGG</sequence>
<dbReference type="STRING" id="1666911.HLUCCA11_10670"/>
<feature type="region of interest" description="Disordered" evidence="1">
    <location>
        <begin position="26"/>
        <end position="95"/>
    </location>
</feature>
<feature type="domain" description="SLH" evidence="3">
    <location>
        <begin position="200"/>
        <end position="268"/>
    </location>
</feature>
<evidence type="ECO:0000313" key="4">
    <source>
        <dbReference type="EMBL" id="KPQ35417.1"/>
    </source>
</evidence>
<name>A0A0P7ZY25_9CYAN</name>
<feature type="chain" id="PRO_5006147545" evidence="2">
    <location>
        <begin position="23"/>
        <end position="361"/>
    </location>
</feature>
<feature type="compositionally biased region" description="Polar residues" evidence="1">
    <location>
        <begin position="61"/>
        <end position="95"/>
    </location>
</feature>
<feature type="compositionally biased region" description="Low complexity" evidence="1">
    <location>
        <begin position="44"/>
        <end position="56"/>
    </location>
</feature>
<dbReference type="PROSITE" id="PS51272">
    <property type="entry name" value="SLH"/>
    <property type="match status" value="1"/>
</dbReference>
<dbReference type="PANTHER" id="PTHR33740:SF3">
    <property type="entry name" value="GPI-ANCHORED ADHESIN-LIKE PROTEIN"/>
    <property type="match status" value="1"/>
</dbReference>
<evidence type="ECO:0000259" key="3">
    <source>
        <dbReference type="PROSITE" id="PS51272"/>
    </source>
</evidence>
<feature type="region of interest" description="Disordered" evidence="1">
    <location>
        <begin position="124"/>
        <end position="163"/>
    </location>
</feature>
<evidence type="ECO:0000256" key="1">
    <source>
        <dbReference type="SAM" id="MobiDB-lite"/>
    </source>
</evidence>
<evidence type="ECO:0000313" key="5">
    <source>
        <dbReference type="Proteomes" id="UP000050465"/>
    </source>
</evidence>
<feature type="signal peptide" evidence="2">
    <location>
        <begin position="1"/>
        <end position="22"/>
    </location>
</feature>